<protein>
    <recommendedName>
        <fullName evidence="8">Major facilitator superfamily (MFS) profile domain-containing protein</fullName>
    </recommendedName>
</protein>
<dbReference type="SUPFAM" id="SSF103473">
    <property type="entry name" value="MFS general substrate transporter"/>
    <property type="match status" value="1"/>
</dbReference>
<feature type="transmembrane region" description="Helical" evidence="7">
    <location>
        <begin position="344"/>
        <end position="362"/>
    </location>
</feature>
<feature type="compositionally biased region" description="Polar residues" evidence="6">
    <location>
        <begin position="8"/>
        <end position="21"/>
    </location>
</feature>
<comment type="caution">
    <text evidence="9">The sequence shown here is derived from an EMBL/GenBank/DDBJ whole genome shotgun (WGS) entry which is preliminary data.</text>
</comment>
<reference evidence="9" key="1">
    <citation type="submission" date="2021-02" db="EMBL/GenBank/DDBJ databases">
        <authorList>
            <person name="Nowell W R."/>
        </authorList>
    </citation>
    <scope>NUCLEOTIDE SEQUENCE</scope>
</reference>
<evidence type="ECO:0000313" key="9">
    <source>
        <dbReference type="EMBL" id="CAF1286478.1"/>
    </source>
</evidence>
<evidence type="ECO:0000256" key="2">
    <source>
        <dbReference type="ARBA" id="ARBA00022448"/>
    </source>
</evidence>
<evidence type="ECO:0000313" key="11">
    <source>
        <dbReference type="EMBL" id="CAF2240528.1"/>
    </source>
</evidence>
<dbReference type="Proteomes" id="UP000681720">
    <property type="component" value="Unassembled WGS sequence"/>
</dbReference>
<feature type="transmembrane region" description="Helical" evidence="7">
    <location>
        <begin position="368"/>
        <end position="392"/>
    </location>
</feature>
<dbReference type="InterPro" id="IPR011701">
    <property type="entry name" value="MFS"/>
</dbReference>
<dbReference type="EMBL" id="CAJOBJ010000638">
    <property type="protein sequence ID" value="CAF3835272.1"/>
    <property type="molecule type" value="Genomic_DNA"/>
</dbReference>
<dbReference type="EMBL" id="CAJNRE010020764">
    <property type="protein sequence ID" value="CAF2240528.1"/>
    <property type="molecule type" value="Genomic_DNA"/>
</dbReference>
<proteinExistence type="predicted"/>
<evidence type="ECO:0000259" key="8">
    <source>
        <dbReference type="PROSITE" id="PS50850"/>
    </source>
</evidence>
<dbReference type="Proteomes" id="UP000681967">
    <property type="component" value="Unassembled WGS sequence"/>
</dbReference>
<dbReference type="PROSITE" id="PS50850">
    <property type="entry name" value="MFS"/>
    <property type="match status" value="1"/>
</dbReference>
<feature type="transmembrane region" description="Helical" evidence="7">
    <location>
        <begin position="209"/>
        <end position="231"/>
    </location>
</feature>
<feature type="transmembrane region" description="Helical" evidence="7">
    <location>
        <begin position="176"/>
        <end position="197"/>
    </location>
</feature>
<evidence type="ECO:0000313" key="14">
    <source>
        <dbReference type="Proteomes" id="UP000663855"/>
    </source>
</evidence>
<keyword evidence="5 7" id="KW-0472">Membrane</keyword>
<dbReference type="Proteomes" id="UP000663855">
    <property type="component" value="Unassembled WGS sequence"/>
</dbReference>
<dbReference type="EMBL" id="CAJOBH010000578">
    <property type="protein sequence ID" value="CAF3803008.1"/>
    <property type="molecule type" value="Genomic_DNA"/>
</dbReference>
<dbReference type="FunFam" id="1.20.1250.20:FF:000034">
    <property type="entry name" value="MFS general substrate transporter"/>
    <property type="match status" value="1"/>
</dbReference>
<sequence length="530" mass="58435">MVNPGASEKNSPSTPVKTESNTREVNATIINELEDDPGDTKLLRKLDWHLVPTMTVLYLLSFLDRVNIGQAKLDGLTVSLNLSSTQYNTCLSVFFITYVIFEIPSNLILKRLRPSRWIPMIMVSWGIVMTLMGLVQSYTGLLVCRLVLGGAESGLFPGASFYLSSWYRRTELSWRVSILFSAAALAGAFGGVLAYGISRMAGLGGQEGWRWIFYLEGIATVVTGAVAVFLLNDFPSDRPKFLTEAQCMRVIARLKIDTGAASGDHFSWKQVLAALSTWKIYAWSMCYIGMCVPFYSLSFFSPTIIHNLGFVTYQAQLLTAPPYVFAFFTTMITAYISDKYARRSIFIIFWLSVSIVGYAMLIAVDNLIVNYIAVILAAGGLSPCIATCITFLSGNISPQVKKATALAFMISVGNIGGVISGQLYRTQDAPRFILGHAVNLGFCAFGVINAVILLVGLRAENRRRDRVYGPAAPFAVLANTDSVSCVTTAASPKASDLGSEEERRRWGYEHLSEKEIRDLGDEHVTWRYIL</sequence>
<feature type="region of interest" description="Disordered" evidence="6">
    <location>
        <begin position="1"/>
        <end position="21"/>
    </location>
</feature>
<keyword evidence="3 7" id="KW-0812">Transmembrane</keyword>
<dbReference type="EMBL" id="CAJNOW010001630">
    <property type="protein sequence ID" value="CAF1323055.1"/>
    <property type="molecule type" value="Genomic_DNA"/>
</dbReference>
<dbReference type="GO" id="GO:0022857">
    <property type="term" value="F:transmembrane transporter activity"/>
    <property type="evidence" value="ECO:0007669"/>
    <property type="project" value="InterPro"/>
</dbReference>
<evidence type="ECO:0000256" key="6">
    <source>
        <dbReference type="SAM" id="MobiDB-lite"/>
    </source>
</evidence>
<dbReference type="InterPro" id="IPR036259">
    <property type="entry name" value="MFS_trans_sf"/>
</dbReference>
<evidence type="ECO:0000313" key="13">
    <source>
        <dbReference type="EMBL" id="CAF3835272.1"/>
    </source>
</evidence>
<dbReference type="AlphaFoldDB" id="A0A815CKR4"/>
<dbReference type="EMBL" id="CAJNOV010007493">
    <property type="protein sequence ID" value="CAF1286478.1"/>
    <property type="molecule type" value="Genomic_DNA"/>
</dbReference>
<dbReference type="PANTHER" id="PTHR43791">
    <property type="entry name" value="PERMEASE-RELATED"/>
    <property type="match status" value="1"/>
</dbReference>
<dbReference type="Proteomes" id="UP000663824">
    <property type="component" value="Unassembled WGS sequence"/>
</dbReference>
<evidence type="ECO:0000256" key="5">
    <source>
        <dbReference type="ARBA" id="ARBA00023136"/>
    </source>
</evidence>
<gene>
    <name evidence="12" type="ORF">BYL167_LOCUS3104</name>
    <name evidence="9" type="ORF">CJN711_LOCUS16249</name>
    <name evidence="13" type="ORF">GIL414_LOCUS3051</name>
    <name evidence="10" type="ORF">KQP761_LOCUS5842</name>
    <name evidence="11" type="ORF">MBJ925_LOCUS37323</name>
</gene>
<evidence type="ECO:0000313" key="10">
    <source>
        <dbReference type="EMBL" id="CAF1323055.1"/>
    </source>
</evidence>
<dbReference type="PANTHER" id="PTHR43791:SF19">
    <property type="entry name" value="TRANSPORTER, PUTATIVE (AFU_ORTHOLOGUE AFUA_1G01812)-RELATED"/>
    <property type="match status" value="1"/>
</dbReference>
<evidence type="ECO:0000256" key="3">
    <source>
        <dbReference type="ARBA" id="ARBA00022692"/>
    </source>
</evidence>
<dbReference type="Gene3D" id="1.20.1250.20">
    <property type="entry name" value="MFS general substrate transporter like domains"/>
    <property type="match status" value="2"/>
</dbReference>
<evidence type="ECO:0000313" key="12">
    <source>
        <dbReference type="EMBL" id="CAF3803008.1"/>
    </source>
</evidence>
<dbReference type="OrthoDB" id="2985014at2759"/>
<dbReference type="FunFam" id="1.20.1250.20:FF:000068">
    <property type="entry name" value="MFS general substrate transporter"/>
    <property type="match status" value="1"/>
</dbReference>
<evidence type="ECO:0000256" key="7">
    <source>
        <dbReference type="SAM" id="Phobius"/>
    </source>
</evidence>
<feature type="transmembrane region" description="Helical" evidence="7">
    <location>
        <begin position="140"/>
        <end position="164"/>
    </location>
</feature>
<name>A0A815CKR4_9BILA</name>
<feature type="domain" description="Major facilitator superfamily (MFS) profile" evidence="8">
    <location>
        <begin position="50"/>
        <end position="464"/>
    </location>
</feature>
<feature type="transmembrane region" description="Helical" evidence="7">
    <location>
        <begin position="404"/>
        <end position="424"/>
    </location>
</feature>
<organism evidence="9 14">
    <name type="scientific">Rotaria magnacalcarata</name>
    <dbReference type="NCBI Taxonomy" id="392030"/>
    <lineage>
        <taxon>Eukaryota</taxon>
        <taxon>Metazoa</taxon>
        <taxon>Spiralia</taxon>
        <taxon>Gnathifera</taxon>
        <taxon>Rotifera</taxon>
        <taxon>Eurotatoria</taxon>
        <taxon>Bdelloidea</taxon>
        <taxon>Philodinida</taxon>
        <taxon>Philodinidae</taxon>
        <taxon>Rotaria</taxon>
    </lineage>
</organism>
<feature type="transmembrane region" description="Helical" evidence="7">
    <location>
        <begin position="436"/>
        <end position="457"/>
    </location>
</feature>
<dbReference type="Pfam" id="PF07690">
    <property type="entry name" value="MFS_1"/>
    <property type="match status" value="1"/>
</dbReference>
<keyword evidence="2" id="KW-0813">Transport</keyword>
<feature type="transmembrane region" description="Helical" evidence="7">
    <location>
        <begin position="320"/>
        <end position="337"/>
    </location>
</feature>
<dbReference type="GO" id="GO:0016020">
    <property type="term" value="C:membrane"/>
    <property type="evidence" value="ECO:0007669"/>
    <property type="project" value="UniProtKB-SubCell"/>
</dbReference>
<feature type="transmembrane region" description="Helical" evidence="7">
    <location>
        <begin position="117"/>
        <end position="134"/>
    </location>
</feature>
<keyword evidence="4 7" id="KW-1133">Transmembrane helix</keyword>
<dbReference type="InterPro" id="IPR020846">
    <property type="entry name" value="MFS_dom"/>
</dbReference>
<dbReference type="Proteomes" id="UP000663834">
    <property type="component" value="Unassembled WGS sequence"/>
</dbReference>
<evidence type="ECO:0000256" key="4">
    <source>
        <dbReference type="ARBA" id="ARBA00022989"/>
    </source>
</evidence>
<feature type="transmembrane region" description="Helical" evidence="7">
    <location>
        <begin position="280"/>
        <end position="300"/>
    </location>
</feature>
<accession>A0A815CKR4</accession>
<comment type="subcellular location">
    <subcellularLocation>
        <location evidence="1">Membrane</location>
        <topology evidence="1">Multi-pass membrane protein</topology>
    </subcellularLocation>
</comment>
<evidence type="ECO:0000256" key="1">
    <source>
        <dbReference type="ARBA" id="ARBA00004141"/>
    </source>
</evidence>